<evidence type="ECO:0000259" key="6">
    <source>
        <dbReference type="Pfam" id="PF00728"/>
    </source>
</evidence>
<dbReference type="Pfam" id="PF00728">
    <property type="entry name" value="Glyco_hydro_20"/>
    <property type="match status" value="1"/>
</dbReference>
<protein>
    <recommendedName>
        <fullName evidence="3">beta-N-acetylhexosaminidase</fullName>
        <ecNumber evidence="3">3.2.1.52</ecNumber>
    </recommendedName>
</protein>
<evidence type="ECO:0000313" key="8">
    <source>
        <dbReference type="Proteomes" id="UP000324832"/>
    </source>
</evidence>
<comment type="similarity">
    <text evidence="2">Belongs to the glycosyl hydrolase 20 family.</text>
</comment>
<organism evidence="7 8">
    <name type="scientific">Leptidea sinapis</name>
    <dbReference type="NCBI Taxonomy" id="189913"/>
    <lineage>
        <taxon>Eukaryota</taxon>
        <taxon>Metazoa</taxon>
        <taxon>Ecdysozoa</taxon>
        <taxon>Arthropoda</taxon>
        <taxon>Hexapoda</taxon>
        <taxon>Insecta</taxon>
        <taxon>Pterygota</taxon>
        <taxon>Neoptera</taxon>
        <taxon>Endopterygota</taxon>
        <taxon>Lepidoptera</taxon>
        <taxon>Glossata</taxon>
        <taxon>Ditrysia</taxon>
        <taxon>Papilionoidea</taxon>
        <taxon>Pieridae</taxon>
        <taxon>Dismorphiinae</taxon>
        <taxon>Leptidea</taxon>
    </lineage>
</organism>
<keyword evidence="5" id="KW-0472">Membrane</keyword>
<dbReference type="EC" id="3.2.1.52" evidence="3"/>
<dbReference type="GO" id="GO:0005975">
    <property type="term" value="P:carbohydrate metabolic process"/>
    <property type="evidence" value="ECO:0007669"/>
    <property type="project" value="InterPro"/>
</dbReference>
<dbReference type="SUPFAM" id="SSF51445">
    <property type="entry name" value="(Trans)glycosidases"/>
    <property type="match status" value="1"/>
</dbReference>
<feature type="domain" description="Glycoside hydrolase family 20 catalytic" evidence="6">
    <location>
        <begin position="99"/>
        <end position="257"/>
    </location>
</feature>
<gene>
    <name evidence="7" type="ORF">LSINAPIS_LOCUS10927</name>
</gene>
<evidence type="ECO:0000256" key="3">
    <source>
        <dbReference type="ARBA" id="ARBA00012663"/>
    </source>
</evidence>
<accession>A0A5E4QQH5</accession>
<feature type="transmembrane region" description="Helical" evidence="5">
    <location>
        <begin position="25"/>
        <end position="47"/>
    </location>
</feature>
<dbReference type="AlphaFoldDB" id="A0A5E4QQH5"/>
<reference evidence="7 8" key="1">
    <citation type="submission" date="2017-07" db="EMBL/GenBank/DDBJ databases">
        <authorList>
            <person name="Talla V."/>
            <person name="Backstrom N."/>
        </authorList>
    </citation>
    <scope>NUCLEOTIDE SEQUENCE [LARGE SCALE GENOMIC DNA]</scope>
</reference>
<evidence type="ECO:0000256" key="5">
    <source>
        <dbReference type="SAM" id="Phobius"/>
    </source>
</evidence>
<evidence type="ECO:0000256" key="4">
    <source>
        <dbReference type="ARBA" id="ARBA00022801"/>
    </source>
</evidence>
<keyword evidence="5" id="KW-0812">Transmembrane</keyword>
<dbReference type="PANTHER" id="PTHR21040:SF8">
    <property type="entry name" value="BCDNA.GH04120"/>
    <property type="match status" value="1"/>
</dbReference>
<keyword evidence="5" id="KW-1133">Transmembrane helix</keyword>
<dbReference type="PANTHER" id="PTHR21040">
    <property type="entry name" value="BCDNA.GH04120"/>
    <property type="match status" value="1"/>
</dbReference>
<sequence>MNLRKYIKFKVRTVIAMLQSVKTKVFIITVLLVVYFIIFFVVLEFWYSTKIGQVEGSLNLEHVIVHIDMKGSPPKLTYLKSLLPELQELGVTGLLLEYEDMFPYEGRLVNISATNCYEKTELYDFVSFATQLGLEVIPLVQTFGHMEHVLKLAEFKHLREVPLYPDSICPSKAETHGLIKDMLEQVIIFHNEITPLKHFHIGCDEVFQINKCHLCTRRGLRDTEIFVSHLKAVTDIVKAASPNTTILIWDDSLKNIPLYKWESFVQDIDVEPVCWDYGTSVSVSHVNLMKYHEKFGNIWVASAFKGADGRSASFPDIRRRLHNHYSWLTNIYNYKFGSENMVYKFKGIILTGWSRYSHFDPPCELLPVSIPSLFFNLILVKHFKTYGQFFKNESTSLSTYISTYFKDEFMSTLKCSDVVNLDFIDGQQCLYNGHELITNLKHLKIISSEIYSNLNDETNDLASIAFYTKTFNVNMHTLKDNIQFCNDTLKELWHIEVNLRRNLKMYYGEWFVNEYVDYKMYNLVTKIQELLKHLKEMMKVRSWGRRPYR</sequence>
<comment type="catalytic activity">
    <reaction evidence="1">
        <text>Hydrolysis of terminal non-reducing N-acetyl-D-hexosamine residues in N-acetyl-beta-D-hexosaminides.</text>
        <dbReference type="EC" id="3.2.1.52"/>
    </reaction>
</comment>
<dbReference type="Proteomes" id="UP000324832">
    <property type="component" value="Unassembled WGS sequence"/>
</dbReference>
<evidence type="ECO:0000256" key="1">
    <source>
        <dbReference type="ARBA" id="ARBA00001231"/>
    </source>
</evidence>
<name>A0A5E4QQH5_9NEOP</name>
<dbReference type="EMBL" id="FZQP02004556">
    <property type="protein sequence ID" value="VVD00245.1"/>
    <property type="molecule type" value="Genomic_DNA"/>
</dbReference>
<keyword evidence="4" id="KW-0378">Hydrolase</keyword>
<keyword evidence="8" id="KW-1185">Reference proteome</keyword>
<dbReference type="CDD" id="cd06565">
    <property type="entry name" value="GH20_GcnA-like"/>
    <property type="match status" value="1"/>
</dbReference>
<dbReference type="Gene3D" id="3.20.20.80">
    <property type="entry name" value="Glycosidases"/>
    <property type="match status" value="1"/>
</dbReference>
<proteinExistence type="inferred from homology"/>
<evidence type="ECO:0000256" key="2">
    <source>
        <dbReference type="ARBA" id="ARBA00006285"/>
    </source>
</evidence>
<dbReference type="InterPro" id="IPR038901">
    <property type="entry name" value="HEXDC-like"/>
</dbReference>
<dbReference type="GO" id="GO:0004563">
    <property type="term" value="F:beta-N-acetylhexosaminidase activity"/>
    <property type="evidence" value="ECO:0007669"/>
    <property type="project" value="UniProtKB-EC"/>
</dbReference>
<evidence type="ECO:0000313" key="7">
    <source>
        <dbReference type="EMBL" id="VVD00245.1"/>
    </source>
</evidence>
<dbReference type="InterPro" id="IPR017853">
    <property type="entry name" value="GH"/>
</dbReference>
<dbReference type="InterPro" id="IPR015883">
    <property type="entry name" value="Glyco_hydro_20_cat"/>
</dbReference>